<reference evidence="3" key="1">
    <citation type="submission" date="2013-07" db="EMBL/GenBank/DDBJ databases">
        <title>The Genome Sequence of Cryptococcus bestiolae CBS10118.</title>
        <authorList>
            <consortium name="The Broad Institute Genome Sequencing Platform"/>
            <person name="Cuomo C."/>
            <person name="Litvintseva A."/>
            <person name="Chen Y."/>
            <person name="Heitman J."/>
            <person name="Sun S."/>
            <person name="Springer D."/>
            <person name="Dromer F."/>
            <person name="Young S.K."/>
            <person name="Zeng Q."/>
            <person name="Gargeya S."/>
            <person name="Fitzgerald M."/>
            <person name="Abouelleil A."/>
            <person name="Alvarado L."/>
            <person name="Berlin A.M."/>
            <person name="Chapman S.B."/>
            <person name="Dewar J."/>
            <person name="Goldberg J."/>
            <person name="Griggs A."/>
            <person name="Gujja S."/>
            <person name="Hansen M."/>
            <person name="Howarth C."/>
            <person name="Imamovic A."/>
            <person name="Larimer J."/>
            <person name="McCowan C."/>
            <person name="Murphy C."/>
            <person name="Pearson M."/>
            <person name="Priest M."/>
            <person name="Roberts A."/>
            <person name="Saif S."/>
            <person name="Shea T."/>
            <person name="Sykes S."/>
            <person name="Wortman J."/>
            <person name="Nusbaum C."/>
            <person name="Birren B."/>
        </authorList>
    </citation>
    <scope>NUCLEOTIDE SEQUENCE [LARGE SCALE GENOMIC DNA]</scope>
    <source>
        <strain evidence="3">CBS 10118</strain>
    </source>
</reference>
<dbReference type="OrthoDB" id="6417021at2759"/>
<evidence type="ECO:0000256" key="1">
    <source>
        <dbReference type="ARBA" id="ARBA00034736"/>
    </source>
</evidence>
<dbReference type="RefSeq" id="XP_019050459.1">
    <property type="nucleotide sequence ID" value="XM_019187581.1"/>
</dbReference>
<protein>
    <submittedName>
        <fullName evidence="3">Uncharacterized protein</fullName>
    </submittedName>
</protein>
<dbReference type="InterPro" id="IPR018870">
    <property type="entry name" value="Tti2"/>
</dbReference>
<dbReference type="EMBL" id="KI894018">
    <property type="protein sequence ID" value="OCF29389.1"/>
    <property type="molecule type" value="Genomic_DNA"/>
</dbReference>
<reference evidence="3" key="3">
    <citation type="submission" date="2014-01" db="EMBL/GenBank/DDBJ databases">
        <title>Evolution of pathogenesis and genome organization in the Tremellales.</title>
        <authorList>
            <person name="Cuomo C."/>
            <person name="Litvintseva A."/>
            <person name="Heitman J."/>
            <person name="Chen Y."/>
            <person name="Sun S."/>
            <person name="Springer D."/>
            <person name="Dromer F."/>
            <person name="Young S."/>
            <person name="Zeng Q."/>
            <person name="Chapman S."/>
            <person name="Gujja S."/>
            <person name="Saif S."/>
            <person name="Birren B."/>
        </authorList>
    </citation>
    <scope>NUCLEOTIDE SEQUENCE</scope>
    <source>
        <strain evidence="3">CBS 10118</strain>
    </source>
</reference>
<dbReference type="STRING" id="1296100.A0A1B9GEG7"/>
<dbReference type="InterPro" id="IPR016024">
    <property type="entry name" value="ARM-type_fold"/>
</dbReference>
<feature type="region of interest" description="Disordered" evidence="2">
    <location>
        <begin position="1"/>
        <end position="20"/>
    </location>
</feature>
<proteinExistence type="inferred from homology"/>
<organism evidence="3">
    <name type="scientific">Kwoniella bestiolae CBS 10118</name>
    <dbReference type="NCBI Taxonomy" id="1296100"/>
    <lineage>
        <taxon>Eukaryota</taxon>
        <taxon>Fungi</taxon>
        <taxon>Dikarya</taxon>
        <taxon>Basidiomycota</taxon>
        <taxon>Agaricomycotina</taxon>
        <taxon>Tremellomycetes</taxon>
        <taxon>Tremellales</taxon>
        <taxon>Cryptococcaceae</taxon>
        <taxon>Kwoniella</taxon>
    </lineage>
</organism>
<dbReference type="PANTHER" id="PTHR32226:SF2">
    <property type="entry name" value="TELO2-INTERACTING PROTEIN 2"/>
    <property type="match status" value="1"/>
</dbReference>
<dbReference type="AlphaFoldDB" id="A0A1B9GEG7"/>
<dbReference type="GO" id="GO:0110078">
    <property type="term" value="C:TTT Hsp90 cochaperone complex"/>
    <property type="evidence" value="ECO:0007669"/>
    <property type="project" value="InterPro"/>
</dbReference>
<dbReference type="PANTHER" id="PTHR32226">
    <property type="entry name" value="TELO2-INTERACTING PROTEIN 2"/>
    <property type="match status" value="1"/>
</dbReference>
<dbReference type="GO" id="GO:0005829">
    <property type="term" value="C:cytosol"/>
    <property type="evidence" value="ECO:0007669"/>
    <property type="project" value="TreeGrafter"/>
</dbReference>
<evidence type="ECO:0000313" key="5">
    <source>
        <dbReference type="Proteomes" id="UP000092730"/>
    </source>
</evidence>
<dbReference type="Proteomes" id="UP000092730">
    <property type="component" value="Chromosome 1"/>
</dbReference>
<reference evidence="4" key="4">
    <citation type="submission" date="2024-02" db="EMBL/GenBank/DDBJ databases">
        <title>Comparative genomics of Cryptococcus and Kwoniella reveals pathogenesis evolution and contrasting modes of karyotype evolution via chromosome fusion or intercentromeric recombination.</title>
        <authorList>
            <person name="Coelho M.A."/>
            <person name="David-Palma M."/>
            <person name="Shea T."/>
            <person name="Bowers K."/>
            <person name="McGinley-Smith S."/>
            <person name="Mohammad A.W."/>
            <person name="Gnirke A."/>
            <person name="Yurkov A.M."/>
            <person name="Nowrousian M."/>
            <person name="Sun S."/>
            <person name="Cuomo C.A."/>
            <person name="Heitman J."/>
        </authorList>
    </citation>
    <scope>NUCLEOTIDE SEQUENCE</scope>
    <source>
        <strain evidence="4">CBS 10118</strain>
    </source>
</reference>
<dbReference type="SUPFAM" id="SSF48371">
    <property type="entry name" value="ARM repeat"/>
    <property type="match status" value="1"/>
</dbReference>
<dbReference type="VEuPathDB" id="FungiDB:I302_00893"/>
<name>A0A1B9GEG7_9TREE</name>
<sequence>MAIVEDITAEESQQDDGTRTREQLIEDVGKLTRELTVPPELVPGFMSSQDEHGLLRYRIKALRLLQDIQKQIESPNWQDMEPEMQLRLIENVLRLNGDDPWSSIEIRSIVQKIIPHLSSSLPLLILQSLKPHFSPHPSLSSSHRALSRPIGGADSSIDLHDSQPFKEPSSWGVNNLLSYAVQHLAPGEIERNIGLVLPPTLVLMDDWEPSYRLKGAQVLDIWVDKVESTIMRRMGIDKLLIDSLIHTISLSSNPPLKGLLGTSLKVVERCTEPGTRQRTIYYSEIVEKGIIQGWTYAPSGIEGRGVLMNINEMVEEMSEVMGSGILRWLKNIIPNLLQPLQYPPTTLVLPHYQSNLNCLLHVMRTVRKTGRIERWRGQILNILCRLWVQLRERTGLDDLEEDGLEAKSDDLEKDIRSLIQRIFQELAQQVPSVKEEEYKRLLNLSPGMFGDLIPA</sequence>
<evidence type="ECO:0000313" key="3">
    <source>
        <dbReference type="EMBL" id="OCF29389.1"/>
    </source>
</evidence>
<dbReference type="KEGG" id="kbi:30205292"/>
<accession>A0A1B9GEG7</accession>
<evidence type="ECO:0000256" key="2">
    <source>
        <dbReference type="SAM" id="MobiDB-lite"/>
    </source>
</evidence>
<reference evidence="4" key="2">
    <citation type="submission" date="2013-07" db="EMBL/GenBank/DDBJ databases">
        <authorList>
            <consortium name="The Broad Institute Genome Sequencing Platform"/>
            <person name="Cuomo C."/>
            <person name="Litvintseva A."/>
            <person name="Chen Y."/>
            <person name="Heitman J."/>
            <person name="Sun S."/>
            <person name="Springer D."/>
            <person name="Dromer F."/>
            <person name="Young S.K."/>
            <person name="Zeng Q."/>
            <person name="Gargeya S."/>
            <person name="Fitzgerald M."/>
            <person name="Abouelleil A."/>
            <person name="Alvarado L."/>
            <person name="Berlin A.M."/>
            <person name="Chapman S.B."/>
            <person name="Dewar J."/>
            <person name="Goldberg J."/>
            <person name="Griggs A."/>
            <person name="Gujja S."/>
            <person name="Hansen M."/>
            <person name="Howarth C."/>
            <person name="Imamovic A."/>
            <person name="Larimer J."/>
            <person name="McCowan C."/>
            <person name="Murphy C."/>
            <person name="Pearson M."/>
            <person name="Priest M."/>
            <person name="Roberts A."/>
            <person name="Saif S."/>
            <person name="Shea T."/>
            <person name="Sykes S."/>
            <person name="Wortman J."/>
            <person name="Nusbaum C."/>
            <person name="Birren B."/>
        </authorList>
    </citation>
    <scope>NUCLEOTIDE SEQUENCE</scope>
    <source>
        <strain evidence="4">CBS 10118</strain>
    </source>
</reference>
<keyword evidence="5" id="KW-1185">Reference proteome</keyword>
<evidence type="ECO:0000313" key="4">
    <source>
        <dbReference type="EMBL" id="WVW80226.1"/>
    </source>
</evidence>
<dbReference type="GeneID" id="30205292"/>
<gene>
    <name evidence="3" type="ORF">I302_00893</name>
    <name evidence="4" type="ORF">I302_102204</name>
</gene>
<dbReference type="GO" id="GO:0005634">
    <property type="term" value="C:nucleus"/>
    <property type="evidence" value="ECO:0007669"/>
    <property type="project" value="TreeGrafter"/>
</dbReference>
<dbReference type="EMBL" id="CP144541">
    <property type="protein sequence ID" value="WVW80226.1"/>
    <property type="molecule type" value="Genomic_DNA"/>
</dbReference>
<dbReference type="Pfam" id="PF10521">
    <property type="entry name" value="Tti2"/>
    <property type="match status" value="1"/>
</dbReference>
<comment type="similarity">
    <text evidence="1">Belongs to the TTI2 family.</text>
</comment>